<sequence>MGISAVLHQRREKLELQDSFIPKYLPNITFYLKVNKFVDQYFSQILELGYMTRKQVEFRIKFGLRIKQLREREKLAQNELAAKLGEGKDKQTINRYETQGANPSAYQIVELATALKVDVEEMFDFSTVNPKEVELLVKKDQERRK</sequence>
<feature type="domain" description="HTH cro/C1-type" evidence="1">
    <location>
        <begin position="66"/>
        <end position="122"/>
    </location>
</feature>
<evidence type="ECO:0000313" key="3">
    <source>
        <dbReference type="Proteomes" id="UP001216139"/>
    </source>
</evidence>
<protein>
    <submittedName>
        <fullName evidence="2">Helix-turn-helix transcriptional regulator</fullName>
    </submittedName>
</protein>
<dbReference type="EMBL" id="CP117167">
    <property type="protein sequence ID" value="WCT13798.1"/>
    <property type="molecule type" value="Genomic_DNA"/>
</dbReference>
<dbReference type="CDD" id="cd00093">
    <property type="entry name" value="HTH_XRE"/>
    <property type="match status" value="1"/>
</dbReference>
<dbReference type="SUPFAM" id="SSF47413">
    <property type="entry name" value="lambda repressor-like DNA-binding domains"/>
    <property type="match status" value="1"/>
</dbReference>
<dbReference type="InterPro" id="IPR010982">
    <property type="entry name" value="Lambda_DNA-bd_dom_sf"/>
</dbReference>
<dbReference type="InterPro" id="IPR001387">
    <property type="entry name" value="Cro/C1-type_HTH"/>
</dbReference>
<gene>
    <name evidence="2" type="ORF">PQO05_07600</name>
</gene>
<organism evidence="2 3">
    <name type="scientific">Mucilaginibacter jinjuensis</name>
    <dbReference type="NCBI Taxonomy" id="1176721"/>
    <lineage>
        <taxon>Bacteria</taxon>
        <taxon>Pseudomonadati</taxon>
        <taxon>Bacteroidota</taxon>
        <taxon>Sphingobacteriia</taxon>
        <taxon>Sphingobacteriales</taxon>
        <taxon>Sphingobacteriaceae</taxon>
        <taxon>Mucilaginibacter</taxon>
    </lineage>
</organism>
<keyword evidence="3" id="KW-1185">Reference proteome</keyword>
<dbReference type="Gene3D" id="1.10.260.40">
    <property type="entry name" value="lambda repressor-like DNA-binding domains"/>
    <property type="match status" value="1"/>
</dbReference>
<evidence type="ECO:0000313" key="2">
    <source>
        <dbReference type="EMBL" id="WCT13798.1"/>
    </source>
</evidence>
<reference evidence="2 3" key="1">
    <citation type="submission" date="2023-02" db="EMBL/GenBank/DDBJ databases">
        <title>Genome sequence of Mucilaginibacter jinjuensis strain KACC 16571.</title>
        <authorList>
            <person name="Kim S."/>
            <person name="Heo J."/>
            <person name="Kwon S.-W."/>
        </authorList>
    </citation>
    <scope>NUCLEOTIDE SEQUENCE [LARGE SCALE GENOMIC DNA]</scope>
    <source>
        <strain evidence="2 3">KACC 16571</strain>
    </source>
</reference>
<accession>A0ABY7TC59</accession>
<dbReference type="SMART" id="SM00530">
    <property type="entry name" value="HTH_XRE"/>
    <property type="match status" value="1"/>
</dbReference>
<name>A0ABY7TC59_9SPHI</name>
<proteinExistence type="predicted"/>
<dbReference type="PROSITE" id="PS50943">
    <property type="entry name" value="HTH_CROC1"/>
    <property type="match status" value="1"/>
</dbReference>
<dbReference type="RefSeq" id="WP_273632105.1">
    <property type="nucleotide sequence ID" value="NZ_CP117167.1"/>
</dbReference>
<dbReference type="Pfam" id="PF01381">
    <property type="entry name" value="HTH_3"/>
    <property type="match status" value="1"/>
</dbReference>
<dbReference type="Proteomes" id="UP001216139">
    <property type="component" value="Chromosome"/>
</dbReference>
<evidence type="ECO:0000259" key="1">
    <source>
        <dbReference type="PROSITE" id="PS50943"/>
    </source>
</evidence>